<dbReference type="EMBL" id="JBHTIO010000054">
    <property type="protein sequence ID" value="MFD0898410.1"/>
    <property type="molecule type" value="Genomic_DNA"/>
</dbReference>
<keyword evidence="1" id="KW-1133">Transmembrane helix</keyword>
<evidence type="ECO:0000313" key="4">
    <source>
        <dbReference type="Proteomes" id="UP001597104"/>
    </source>
</evidence>
<feature type="domain" description="Beta-lactamase class A catalytic" evidence="2">
    <location>
        <begin position="191"/>
        <end position="302"/>
    </location>
</feature>
<dbReference type="InterPro" id="IPR000871">
    <property type="entry name" value="Beta-lactam_class-A"/>
</dbReference>
<keyword evidence="1" id="KW-0812">Transmembrane</keyword>
<dbReference type="PANTHER" id="PTHR35333">
    <property type="entry name" value="BETA-LACTAMASE"/>
    <property type="match status" value="1"/>
</dbReference>
<dbReference type="Pfam" id="PF13354">
    <property type="entry name" value="Beta-lactamase2"/>
    <property type="match status" value="1"/>
</dbReference>
<dbReference type="Proteomes" id="UP001597104">
    <property type="component" value="Unassembled WGS sequence"/>
</dbReference>
<organism evidence="3 4">
    <name type="scientific">Loigolactobacillus binensis</name>
    <dbReference type="NCBI Taxonomy" id="2559922"/>
    <lineage>
        <taxon>Bacteria</taxon>
        <taxon>Bacillati</taxon>
        <taxon>Bacillota</taxon>
        <taxon>Bacilli</taxon>
        <taxon>Lactobacillales</taxon>
        <taxon>Lactobacillaceae</taxon>
        <taxon>Loigolactobacillus</taxon>
    </lineage>
</organism>
<dbReference type="Gene3D" id="3.40.710.10">
    <property type="entry name" value="DD-peptidase/beta-lactamase superfamily"/>
    <property type="match status" value="1"/>
</dbReference>
<dbReference type="RefSeq" id="WP_223877080.1">
    <property type="nucleotide sequence ID" value="NZ_BJDN01000035.1"/>
</dbReference>
<proteinExistence type="predicted"/>
<evidence type="ECO:0000313" key="3">
    <source>
        <dbReference type="EMBL" id="MFD0898410.1"/>
    </source>
</evidence>
<reference evidence="4" key="1">
    <citation type="journal article" date="2019" name="Int. J. Syst. Evol. Microbiol.">
        <title>The Global Catalogue of Microorganisms (GCM) 10K type strain sequencing project: providing services to taxonomists for standard genome sequencing and annotation.</title>
        <authorList>
            <consortium name="The Broad Institute Genomics Platform"/>
            <consortium name="The Broad Institute Genome Sequencing Center for Infectious Disease"/>
            <person name="Wu L."/>
            <person name="Ma J."/>
        </authorList>
    </citation>
    <scope>NUCLEOTIDE SEQUENCE [LARGE SCALE GENOMIC DNA]</scope>
    <source>
        <strain evidence="4">CCM 8925</strain>
    </source>
</reference>
<keyword evidence="1" id="KW-0472">Membrane</keyword>
<keyword evidence="3" id="KW-0378">Hydrolase</keyword>
<comment type="caution">
    <text evidence="3">The sequence shown here is derived from an EMBL/GenBank/DDBJ whole genome shotgun (WGS) entry which is preliminary data.</text>
</comment>
<name>A0ABW3EG94_9LACO</name>
<keyword evidence="4" id="KW-1185">Reference proteome</keyword>
<dbReference type="PANTHER" id="PTHR35333:SF3">
    <property type="entry name" value="BETA-LACTAMASE-TYPE TRANSPEPTIDASE FOLD CONTAINING PROTEIN"/>
    <property type="match status" value="1"/>
</dbReference>
<protein>
    <submittedName>
        <fullName evidence="3">Serine hydrolase</fullName>
    </submittedName>
</protein>
<evidence type="ECO:0000259" key="2">
    <source>
        <dbReference type="Pfam" id="PF13354"/>
    </source>
</evidence>
<gene>
    <name evidence="3" type="ORF">ACFQZ7_11845</name>
</gene>
<dbReference type="InterPro" id="IPR045155">
    <property type="entry name" value="Beta-lactam_cat"/>
</dbReference>
<accession>A0ABW3EG94</accession>
<sequence>MLKKLLKAFNLPVDPLYNSAIMNEFNRYALKKILIVALLLFEVVIVSAHLISIKHPADPPMPAENAKLLNKSSQIKRRQKTIKQNLTAYLKTVTKDKTVSVSFYNLGAQLNSPAANSEYADVYREGALQVEANANTPEVSASTYKLFITAYLMAQKSKGNFAWTNLTEDGFYRMIVNSENDFAEQELVHYSLAAINQFIKHQNWYAPVFSNNRAATTTSHSLQLLLEDLAKGQGAFTNHADRKKILKLMGEQKYRTGIPTGVAAATAKTTVADKVGFLNDTNNDAGIVTLPNGQRYILVIMTHGHKQSGLSGFPRIAKIAKQVQTIVYGEQ</sequence>
<feature type="transmembrane region" description="Helical" evidence="1">
    <location>
        <begin position="33"/>
        <end position="51"/>
    </location>
</feature>
<evidence type="ECO:0000256" key="1">
    <source>
        <dbReference type="SAM" id="Phobius"/>
    </source>
</evidence>
<dbReference type="GO" id="GO:0016787">
    <property type="term" value="F:hydrolase activity"/>
    <property type="evidence" value="ECO:0007669"/>
    <property type="project" value="UniProtKB-KW"/>
</dbReference>
<dbReference type="SUPFAM" id="SSF56601">
    <property type="entry name" value="beta-lactamase/transpeptidase-like"/>
    <property type="match status" value="1"/>
</dbReference>
<dbReference type="InterPro" id="IPR012338">
    <property type="entry name" value="Beta-lactam/transpept-like"/>
</dbReference>